<dbReference type="Proteomes" id="UP001596157">
    <property type="component" value="Unassembled WGS sequence"/>
</dbReference>
<accession>A0ABW0EM58</accession>
<gene>
    <name evidence="3" type="ORF">ACFPM7_15810</name>
</gene>
<organism evidence="3 4">
    <name type="scientific">Actinokineospora guangxiensis</name>
    <dbReference type="NCBI Taxonomy" id="1490288"/>
    <lineage>
        <taxon>Bacteria</taxon>
        <taxon>Bacillati</taxon>
        <taxon>Actinomycetota</taxon>
        <taxon>Actinomycetes</taxon>
        <taxon>Pseudonocardiales</taxon>
        <taxon>Pseudonocardiaceae</taxon>
        <taxon>Actinokineospora</taxon>
    </lineage>
</organism>
<evidence type="ECO:0000259" key="2">
    <source>
        <dbReference type="Pfam" id="PF13490"/>
    </source>
</evidence>
<feature type="region of interest" description="Disordered" evidence="1">
    <location>
        <begin position="72"/>
        <end position="98"/>
    </location>
</feature>
<sequence>MTEHVPADLVGRYARGADLPADLLWALEAHLESCAACRVHLSGAVPAPLSTVIDSVWTALDQATVGGAVLGAADPERRPTPSGVRPWRVAGGGASPAG</sequence>
<evidence type="ECO:0000313" key="4">
    <source>
        <dbReference type="Proteomes" id="UP001596157"/>
    </source>
</evidence>
<feature type="domain" description="Putative zinc-finger" evidence="2">
    <location>
        <begin position="8"/>
        <end position="38"/>
    </location>
</feature>
<dbReference type="EMBL" id="JBHSKF010000006">
    <property type="protein sequence ID" value="MFC5288527.1"/>
    <property type="molecule type" value="Genomic_DNA"/>
</dbReference>
<name>A0ABW0EM58_9PSEU</name>
<protein>
    <submittedName>
        <fullName evidence="3">Zf-HC2 domain-containing protein</fullName>
    </submittedName>
</protein>
<evidence type="ECO:0000313" key="3">
    <source>
        <dbReference type="EMBL" id="MFC5288527.1"/>
    </source>
</evidence>
<dbReference type="Pfam" id="PF13490">
    <property type="entry name" value="zf-HC2"/>
    <property type="match status" value="1"/>
</dbReference>
<comment type="caution">
    <text evidence="3">The sequence shown here is derived from an EMBL/GenBank/DDBJ whole genome shotgun (WGS) entry which is preliminary data.</text>
</comment>
<dbReference type="InterPro" id="IPR027383">
    <property type="entry name" value="Znf_put"/>
</dbReference>
<evidence type="ECO:0000256" key="1">
    <source>
        <dbReference type="SAM" id="MobiDB-lite"/>
    </source>
</evidence>
<proteinExistence type="predicted"/>
<keyword evidence="4" id="KW-1185">Reference proteome</keyword>
<dbReference type="RefSeq" id="WP_378248372.1">
    <property type="nucleotide sequence ID" value="NZ_JBHSKF010000006.1"/>
</dbReference>
<reference evidence="4" key="1">
    <citation type="journal article" date="2019" name="Int. J. Syst. Evol. Microbiol.">
        <title>The Global Catalogue of Microorganisms (GCM) 10K type strain sequencing project: providing services to taxonomists for standard genome sequencing and annotation.</title>
        <authorList>
            <consortium name="The Broad Institute Genomics Platform"/>
            <consortium name="The Broad Institute Genome Sequencing Center for Infectious Disease"/>
            <person name="Wu L."/>
            <person name="Ma J."/>
        </authorList>
    </citation>
    <scope>NUCLEOTIDE SEQUENCE [LARGE SCALE GENOMIC DNA]</scope>
    <source>
        <strain evidence="4">CCUG 59778</strain>
    </source>
</reference>